<comment type="caution">
    <text evidence="1">The sequence shown here is derived from an EMBL/GenBank/DDBJ whole genome shotgun (WGS) entry which is preliminary data.</text>
</comment>
<evidence type="ECO:0000313" key="1">
    <source>
        <dbReference type="EMBL" id="SPO04491.1"/>
    </source>
</evidence>
<accession>A0AAE8N135</accession>
<reference evidence="1" key="1">
    <citation type="submission" date="2018-03" db="EMBL/GenBank/DDBJ databases">
        <authorList>
            <person name="Guldener U."/>
        </authorList>
    </citation>
    <scope>NUCLEOTIDE SEQUENCE</scope>
</reference>
<proteinExistence type="predicted"/>
<dbReference type="AlphaFoldDB" id="A0AAE8N135"/>
<gene>
    <name evidence="1" type="ORF">DNG_07176</name>
</gene>
<name>A0AAE8N135_9PEZI</name>
<sequence>MNSSKGLKILERLEKTYPEANASAVRLELWDPYFALVARLLSAGKPADAVKMIVKGFGALGFSITAYPPVGNLKRPQLKVERWGMMNEFVPWAFNNLSRAYEGLAPELCAPAKKYAQTAYSVAVGERESIGDVFLELL</sequence>
<keyword evidence="2" id="KW-1185">Reference proteome</keyword>
<dbReference type="EMBL" id="ONZQ02000010">
    <property type="protein sequence ID" value="SPO04491.1"/>
    <property type="molecule type" value="Genomic_DNA"/>
</dbReference>
<organism evidence="1 2">
    <name type="scientific">Cephalotrichum gorgonifer</name>
    <dbReference type="NCBI Taxonomy" id="2041049"/>
    <lineage>
        <taxon>Eukaryota</taxon>
        <taxon>Fungi</taxon>
        <taxon>Dikarya</taxon>
        <taxon>Ascomycota</taxon>
        <taxon>Pezizomycotina</taxon>
        <taxon>Sordariomycetes</taxon>
        <taxon>Hypocreomycetidae</taxon>
        <taxon>Microascales</taxon>
        <taxon>Microascaceae</taxon>
        <taxon>Cephalotrichum</taxon>
    </lineage>
</organism>
<dbReference type="Proteomes" id="UP001187682">
    <property type="component" value="Unassembled WGS sequence"/>
</dbReference>
<evidence type="ECO:0000313" key="2">
    <source>
        <dbReference type="Proteomes" id="UP001187682"/>
    </source>
</evidence>
<protein>
    <submittedName>
        <fullName evidence="1">Uncharacterized protein</fullName>
    </submittedName>
</protein>